<reference evidence="1" key="1">
    <citation type="submission" date="2021-04" db="EMBL/GenBank/DDBJ databases">
        <title>Genome seq and assembly of Bacillus sp.</title>
        <authorList>
            <person name="Chhetri G."/>
        </authorList>
    </citation>
    <scope>NUCLEOTIDE SEQUENCE</scope>
    <source>
        <strain evidence="1">RG28</strain>
    </source>
</reference>
<dbReference type="EMBL" id="JAGIYQ010000003">
    <property type="protein sequence ID" value="MBP0724654.1"/>
    <property type="molecule type" value="Genomic_DNA"/>
</dbReference>
<evidence type="ECO:0000313" key="1">
    <source>
        <dbReference type="EMBL" id="MBP0724654.1"/>
    </source>
</evidence>
<sequence>MNRQQISGITYRVNSTTDTNLRDQERVSVPILLEAKQLDTNKIELIFDRPVDLKSATNISHYWLQSNEQIPTGVASLGINEEPNLTNSLKPKFAWVQSFNFTKTILVLIFKRRLTTCVQYRVLPWFINTDGKYGYNGPNYSDLSKNTFIAR</sequence>
<evidence type="ECO:0000313" key="2">
    <source>
        <dbReference type="Proteomes" id="UP000682134"/>
    </source>
</evidence>
<dbReference type="Proteomes" id="UP000682134">
    <property type="component" value="Unassembled WGS sequence"/>
</dbReference>
<dbReference type="RefSeq" id="WP_209403406.1">
    <property type="nucleotide sequence ID" value="NZ_JAGIYQ010000003.1"/>
</dbReference>
<protein>
    <submittedName>
        <fullName evidence="1">Uncharacterized protein</fullName>
    </submittedName>
</protein>
<organism evidence="1 2">
    <name type="scientific">Gottfriedia endophytica</name>
    <dbReference type="NCBI Taxonomy" id="2820819"/>
    <lineage>
        <taxon>Bacteria</taxon>
        <taxon>Bacillati</taxon>
        <taxon>Bacillota</taxon>
        <taxon>Bacilli</taxon>
        <taxon>Bacillales</taxon>
        <taxon>Bacillaceae</taxon>
        <taxon>Gottfriedia</taxon>
    </lineage>
</organism>
<dbReference type="AlphaFoldDB" id="A0A940SJ91"/>
<gene>
    <name evidence="1" type="ORF">J5Y03_05565</name>
</gene>
<keyword evidence="2" id="KW-1185">Reference proteome</keyword>
<comment type="caution">
    <text evidence="1">The sequence shown here is derived from an EMBL/GenBank/DDBJ whole genome shotgun (WGS) entry which is preliminary data.</text>
</comment>
<accession>A0A940SJ91</accession>
<proteinExistence type="predicted"/>
<name>A0A940SJ91_9BACI</name>